<evidence type="ECO:0000256" key="1">
    <source>
        <dbReference type="SAM" id="MobiDB-lite"/>
    </source>
</evidence>
<keyword evidence="3" id="KW-1185">Reference proteome</keyword>
<name>A0AA38MI41_9CUCU</name>
<proteinExistence type="predicted"/>
<dbReference type="AlphaFoldDB" id="A0AA38MI41"/>
<reference evidence="2" key="1">
    <citation type="journal article" date="2023" name="G3 (Bethesda)">
        <title>Whole genome assemblies of Zophobas morio and Tenebrio molitor.</title>
        <authorList>
            <person name="Kaur S."/>
            <person name="Stinson S.A."/>
            <person name="diCenzo G.C."/>
        </authorList>
    </citation>
    <scope>NUCLEOTIDE SEQUENCE</scope>
    <source>
        <strain evidence="2">QUZm001</strain>
    </source>
</reference>
<accession>A0AA38MI41</accession>
<sequence length="220" mass="23512">MFVLAPRHGLPVRHAQGRGPSLPPPPSAAHSSAAAGQHRQHMSSPGKQSRVLGATHLRPQGQRRVGLRSTGAERAPQRRAPAAAAVIAAADSRPRALPSKWTAPRTSHLRQGSKAQITTNVRAVHAAAGPITAAGPSHRHRVCSLFRRTFTSDGRDTCVRSRRGRSGRLHGTGTATANTAGARGGCRGLRSGTRVRFRGRKMRRTPYTTSNMATVIGRRH</sequence>
<dbReference type="Proteomes" id="UP001168821">
    <property type="component" value="Unassembled WGS sequence"/>
</dbReference>
<feature type="region of interest" description="Disordered" evidence="1">
    <location>
        <begin position="1"/>
        <end position="80"/>
    </location>
</feature>
<dbReference type="EMBL" id="JALNTZ010000003">
    <property type="protein sequence ID" value="KAJ3657321.1"/>
    <property type="molecule type" value="Genomic_DNA"/>
</dbReference>
<gene>
    <name evidence="2" type="ORF">Zmor_009133</name>
</gene>
<evidence type="ECO:0000313" key="3">
    <source>
        <dbReference type="Proteomes" id="UP001168821"/>
    </source>
</evidence>
<comment type="caution">
    <text evidence="2">The sequence shown here is derived from an EMBL/GenBank/DDBJ whole genome shotgun (WGS) entry which is preliminary data.</text>
</comment>
<organism evidence="2 3">
    <name type="scientific">Zophobas morio</name>
    <dbReference type="NCBI Taxonomy" id="2755281"/>
    <lineage>
        <taxon>Eukaryota</taxon>
        <taxon>Metazoa</taxon>
        <taxon>Ecdysozoa</taxon>
        <taxon>Arthropoda</taxon>
        <taxon>Hexapoda</taxon>
        <taxon>Insecta</taxon>
        <taxon>Pterygota</taxon>
        <taxon>Neoptera</taxon>
        <taxon>Endopterygota</taxon>
        <taxon>Coleoptera</taxon>
        <taxon>Polyphaga</taxon>
        <taxon>Cucujiformia</taxon>
        <taxon>Tenebrionidae</taxon>
        <taxon>Zophobas</taxon>
    </lineage>
</organism>
<evidence type="ECO:0000313" key="2">
    <source>
        <dbReference type="EMBL" id="KAJ3657321.1"/>
    </source>
</evidence>
<protein>
    <submittedName>
        <fullName evidence="2">Uncharacterized protein</fullName>
    </submittedName>
</protein>